<organism evidence="1 2">
    <name type="scientific">Rhabditophanes sp. KR3021</name>
    <dbReference type="NCBI Taxonomy" id="114890"/>
    <lineage>
        <taxon>Eukaryota</taxon>
        <taxon>Metazoa</taxon>
        <taxon>Ecdysozoa</taxon>
        <taxon>Nematoda</taxon>
        <taxon>Chromadorea</taxon>
        <taxon>Rhabditida</taxon>
        <taxon>Tylenchina</taxon>
        <taxon>Panagrolaimomorpha</taxon>
        <taxon>Strongyloidoidea</taxon>
        <taxon>Alloionematidae</taxon>
        <taxon>Rhabditophanes</taxon>
    </lineage>
</organism>
<evidence type="ECO:0000313" key="1">
    <source>
        <dbReference type="Proteomes" id="UP000095286"/>
    </source>
</evidence>
<sequence length="188" mass="21424">MGPDFMDLILTSGLQETTEKPRGVVLWETTQQIKLISNVWSAKEHELKDADLVKEHVMYAGETTDIRDRISVHIWAYDKADNLKFSLIRRKKYSVVAKNDVATNSDSGKPSYKIVSLMFPGKTEEVLGHSFCLFQSTDNSALTENEEPLKRSRPKVEAYMDEIEKEFTVTADFQKAFVNENARTKATI</sequence>
<dbReference type="Proteomes" id="UP000095286">
    <property type="component" value="Unplaced"/>
</dbReference>
<reference evidence="2" key="1">
    <citation type="submission" date="2016-11" db="UniProtKB">
        <authorList>
            <consortium name="WormBaseParasite"/>
        </authorList>
    </citation>
    <scope>IDENTIFICATION</scope>
    <source>
        <strain evidence="2">KR3021</strain>
    </source>
</reference>
<accession>A0AC35UFN8</accession>
<proteinExistence type="predicted"/>
<evidence type="ECO:0000313" key="2">
    <source>
        <dbReference type="WBParaSite" id="RSKR_0001076350.1"/>
    </source>
</evidence>
<dbReference type="WBParaSite" id="RSKR_0001076350.1">
    <property type="protein sequence ID" value="RSKR_0001076350.1"/>
    <property type="gene ID" value="RSKR_0001076350"/>
</dbReference>
<protein>
    <submittedName>
        <fullName evidence="2">C2 tensin-type domain-containing protein</fullName>
    </submittedName>
</protein>
<name>A0AC35UFN8_9BILA</name>